<name>A0A3M2J4Q3_9CELL</name>
<dbReference type="SUPFAM" id="SSF51445">
    <property type="entry name" value="(Trans)glycosidases"/>
    <property type="match status" value="1"/>
</dbReference>
<dbReference type="InterPro" id="IPR029062">
    <property type="entry name" value="Class_I_gatase-like"/>
</dbReference>
<keyword evidence="5 6" id="KW-0326">Glycosidase</keyword>
<dbReference type="GO" id="GO:0009341">
    <property type="term" value="C:beta-galactosidase complex"/>
    <property type="evidence" value="ECO:0007669"/>
    <property type="project" value="InterPro"/>
</dbReference>
<dbReference type="OrthoDB" id="9800974at2"/>
<feature type="domain" description="Beta-galactosidase C-terminal" evidence="13">
    <location>
        <begin position="659"/>
        <end position="714"/>
    </location>
</feature>
<feature type="binding site" evidence="8">
    <location>
        <position position="148"/>
    </location>
    <ligand>
        <name>substrate</name>
    </ligand>
</feature>
<evidence type="ECO:0000313" key="15">
    <source>
        <dbReference type="Proteomes" id="UP000269289"/>
    </source>
</evidence>
<dbReference type="GO" id="GO:0004565">
    <property type="term" value="F:beta-galactosidase activity"/>
    <property type="evidence" value="ECO:0007669"/>
    <property type="project" value="UniProtKB-EC"/>
</dbReference>
<feature type="active site" description="Proton donor" evidence="7">
    <location>
        <position position="187"/>
    </location>
</feature>
<keyword evidence="9" id="KW-0479">Metal-binding</keyword>
<comment type="caution">
    <text evidence="14">The sequence shown here is derived from an EMBL/GenBank/DDBJ whole genome shotgun (WGS) entry which is preliminary data.</text>
</comment>
<feature type="region of interest" description="Disordered" evidence="10">
    <location>
        <begin position="602"/>
        <end position="621"/>
    </location>
</feature>
<evidence type="ECO:0000256" key="5">
    <source>
        <dbReference type="ARBA" id="ARBA00023295"/>
    </source>
</evidence>
<dbReference type="InterPro" id="IPR013780">
    <property type="entry name" value="Glyco_hydro_b"/>
</dbReference>
<gene>
    <name evidence="14" type="ORF">EBM89_11985</name>
</gene>
<evidence type="ECO:0000313" key="14">
    <source>
        <dbReference type="EMBL" id="RMI09062.1"/>
    </source>
</evidence>
<dbReference type="InterPro" id="IPR017853">
    <property type="entry name" value="GH"/>
</dbReference>
<dbReference type="InterPro" id="IPR013738">
    <property type="entry name" value="Beta_galactosidase_Trimer"/>
</dbReference>
<dbReference type="PANTHER" id="PTHR36447:SF1">
    <property type="entry name" value="BETA-GALACTOSIDASE GANA"/>
    <property type="match status" value="1"/>
</dbReference>
<sequence length="715" mass="77112">MPPDRYPAPGTTHPQPVEFASAVVPPAAPPTTPDRTRAPVRLVDGLAYGGDYNPEQWPRHVWDEDVALMREAGVNLVTLGVFAWGTVEVADGVRDWSWLDDALDLLHAHGIGVDLATPTAAPPSWLHTAHPEVLPFDADLYQQPPGGRLAWCPSSAVFRRYALRHVEALARRYGQHPALRLWHVSNELGGGNARCYCDVSAAAFRDWLAHRYGSLDAVNAAWGTAQWGHRFGAWEEVLPPRGKHGAPNPGLFLDYERYSSDALLAHHLAERAVLERHSDVPVTTNIMVGPGAQVVDYASWAPHVDVVATDHYTLVDDPDREHELAMAGDRVRGMAGTREHRPPWLLMEHSTGAPSWQQRNRAKDPGEIARNALAHVAHGSDGALFFQWRASTGGAEQFHSAMLPHAGTRSRVWREVVALGADLRALGEVAGSVVEPARAAVVVDDAAGWALQHGLKPHRGLRYGREMRAWHRALWERNVRCDVVPVGTDLDGYDLVVAPTLLVLGDADAERLRAVPARGGTLLATYLTGTCDPTGQVRPGRGVLEDVLGVWTDEFYPLQVGERVDLDDGSVVTDWTERVVLDDAEAVVRYASSSLAGGAAVTRRTVPGGSGSPDGTGTSGTSGSAWYVSAMLPPDGVDRVVDRVVAETGLVPVAETEHGVEAVRRVGADASYLFLLNRTAERRTATATGTDLLTGVGCGPAVDIPPGGARVLRET</sequence>
<evidence type="ECO:0000259" key="11">
    <source>
        <dbReference type="Pfam" id="PF02449"/>
    </source>
</evidence>
<dbReference type="InterPro" id="IPR003476">
    <property type="entry name" value="Glyco_hydro_42"/>
</dbReference>
<protein>
    <recommendedName>
        <fullName evidence="3 6">Beta-galactosidase</fullName>
        <shortName evidence="6">Beta-gal</shortName>
        <ecNumber evidence="3 6">3.2.1.23</ecNumber>
    </recommendedName>
</protein>
<dbReference type="EMBL" id="RFFI01000062">
    <property type="protein sequence ID" value="RMI09062.1"/>
    <property type="molecule type" value="Genomic_DNA"/>
</dbReference>
<comment type="similarity">
    <text evidence="2 6">Belongs to the glycosyl hydrolase 42 family.</text>
</comment>
<organism evidence="14 15">
    <name type="scientific">Cellulomonas triticagri</name>
    <dbReference type="NCBI Taxonomy" id="2483352"/>
    <lineage>
        <taxon>Bacteria</taxon>
        <taxon>Bacillati</taxon>
        <taxon>Actinomycetota</taxon>
        <taxon>Actinomycetes</taxon>
        <taxon>Micrococcales</taxon>
        <taxon>Cellulomonadaceae</taxon>
        <taxon>Cellulomonas</taxon>
    </lineage>
</organism>
<evidence type="ECO:0000256" key="9">
    <source>
        <dbReference type="PIRSR" id="PIRSR001084-3"/>
    </source>
</evidence>
<dbReference type="InterPro" id="IPR013739">
    <property type="entry name" value="Beta_galactosidase_C"/>
</dbReference>
<evidence type="ECO:0000256" key="1">
    <source>
        <dbReference type="ARBA" id="ARBA00001412"/>
    </source>
</evidence>
<evidence type="ECO:0000256" key="6">
    <source>
        <dbReference type="PIRNR" id="PIRNR001084"/>
    </source>
</evidence>
<dbReference type="PIRSF" id="PIRSF001084">
    <property type="entry name" value="B-galactosidase"/>
    <property type="match status" value="1"/>
</dbReference>
<comment type="catalytic activity">
    <reaction evidence="1 6">
        <text>Hydrolysis of terminal non-reducing beta-D-galactose residues in beta-D-galactosides.</text>
        <dbReference type="EC" id="3.2.1.23"/>
    </reaction>
</comment>
<dbReference type="PANTHER" id="PTHR36447">
    <property type="entry name" value="BETA-GALACTOSIDASE GANA"/>
    <property type="match status" value="1"/>
</dbReference>
<dbReference type="Pfam" id="PF08533">
    <property type="entry name" value="Glyco_hydro_42C"/>
    <property type="match status" value="1"/>
</dbReference>
<feature type="binding site" evidence="8">
    <location>
        <position position="186"/>
    </location>
    <ligand>
        <name>substrate</name>
    </ligand>
</feature>
<evidence type="ECO:0000259" key="12">
    <source>
        <dbReference type="Pfam" id="PF08532"/>
    </source>
</evidence>
<dbReference type="SUPFAM" id="SSF52317">
    <property type="entry name" value="Class I glutamine amidotransferase-like"/>
    <property type="match status" value="1"/>
</dbReference>
<evidence type="ECO:0000256" key="3">
    <source>
        <dbReference type="ARBA" id="ARBA00012756"/>
    </source>
</evidence>
<keyword evidence="9" id="KW-0862">Zinc</keyword>
<feature type="binding site" evidence="9">
    <location>
        <position position="152"/>
    </location>
    <ligand>
        <name>Zn(2+)</name>
        <dbReference type="ChEBI" id="CHEBI:29105"/>
    </ligand>
</feature>
<keyword evidence="15" id="KW-1185">Reference proteome</keyword>
<evidence type="ECO:0000259" key="13">
    <source>
        <dbReference type="Pfam" id="PF08533"/>
    </source>
</evidence>
<feature type="domain" description="Glycoside hydrolase family 42 N-terminal" evidence="11">
    <location>
        <begin position="51"/>
        <end position="425"/>
    </location>
</feature>
<dbReference type="Gene3D" id="3.20.20.80">
    <property type="entry name" value="Glycosidases"/>
    <property type="match status" value="1"/>
</dbReference>
<dbReference type="AlphaFoldDB" id="A0A3M2J4Q3"/>
<evidence type="ECO:0000256" key="8">
    <source>
        <dbReference type="PIRSR" id="PIRSR001084-2"/>
    </source>
</evidence>
<dbReference type="Gene3D" id="2.60.40.1180">
    <property type="entry name" value="Golgi alpha-mannosidase II"/>
    <property type="match status" value="1"/>
</dbReference>
<dbReference type="CDD" id="cd03143">
    <property type="entry name" value="A4_beta-galactosidase_middle_domain"/>
    <property type="match status" value="1"/>
</dbReference>
<accession>A0A3M2J4Q3</accession>
<dbReference type="GO" id="GO:0006012">
    <property type="term" value="P:galactose metabolic process"/>
    <property type="evidence" value="ECO:0007669"/>
    <property type="project" value="InterPro"/>
</dbReference>
<dbReference type="Pfam" id="PF08532">
    <property type="entry name" value="Glyco_hydro_42M"/>
    <property type="match status" value="1"/>
</dbReference>
<dbReference type="InterPro" id="IPR013529">
    <property type="entry name" value="Glyco_hydro_42_N"/>
</dbReference>
<reference evidence="14 15" key="1">
    <citation type="submission" date="2018-10" db="EMBL/GenBank/DDBJ databases">
        <title>Isolation, diversity and antifungal activity of actinobacteria from wheat.</title>
        <authorList>
            <person name="Han C."/>
        </authorList>
    </citation>
    <scope>NUCLEOTIDE SEQUENCE [LARGE SCALE GENOMIC DNA]</scope>
    <source>
        <strain evidence="14 15">NEAU-YY56</strain>
    </source>
</reference>
<evidence type="ECO:0000256" key="4">
    <source>
        <dbReference type="ARBA" id="ARBA00022801"/>
    </source>
</evidence>
<feature type="binding site" evidence="9">
    <location>
        <position position="197"/>
    </location>
    <ligand>
        <name>Zn(2+)</name>
        <dbReference type="ChEBI" id="CHEBI:29105"/>
    </ligand>
</feature>
<feature type="active site" description="Nucleophile" evidence="7">
    <location>
        <position position="348"/>
    </location>
</feature>
<proteinExistence type="inferred from homology"/>
<evidence type="ECO:0000256" key="7">
    <source>
        <dbReference type="PIRSR" id="PIRSR001084-1"/>
    </source>
</evidence>
<feature type="compositionally biased region" description="Gly residues" evidence="10">
    <location>
        <begin position="608"/>
        <end position="620"/>
    </location>
</feature>
<dbReference type="Gene3D" id="3.40.50.880">
    <property type="match status" value="1"/>
</dbReference>
<dbReference type="EC" id="3.2.1.23" evidence="3 6"/>
<feature type="binding site" evidence="8">
    <location>
        <position position="356"/>
    </location>
    <ligand>
        <name>substrate</name>
    </ligand>
</feature>
<evidence type="ECO:0000256" key="10">
    <source>
        <dbReference type="SAM" id="MobiDB-lite"/>
    </source>
</evidence>
<dbReference type="GO" id="GO:0046872">
    <property type="term" value="F:metal ion binding"/>
    <property type="evidence" value="ECO:0007669"/>
    <property type="project" value="UniProtKB-KW"/>
</dbReference>
<dbReference type="Pfam" id="PF02449">
    <property type="entry name" value="Glyco_hydro_42"/>
    <property type="match status" value="1"/>
</dbReference>
<feature type="domain" description="Beta-galactosidase trimerisation" evidence="12">
    <location>
        <begin position="437"/>
        <end position="650"/>
    </location>
</feature>
<feature type="binding site" evidence="9">
    <location>
        <position position="195"/>
    </location>
    <ligand>
        <name>Zn(2+)</name>
        <dbReference type="ChEBI" id="CHEBI:29105"/>
    </ligand>
</feature>
<keyword evidence="4 6" id="KW-0378">Hydrolase</keyword>
<dbReference type="Proteomes" id="UP000269289">
    <property type="component" value="Unassembled WGS sequence"/>
</dbReference>
<evidence type="ECO:0000256" key="2">
    <source>
        <dbReference type="ARBA" id="ARBA00005940"/>
    </source>
</evidence>